<protein>
    <submittedName>
        <fullName evidence="2">Uncharacterized protein</fullName>
    </submittedName>
</protein>
<dbReference type="Gene3D" id="3.30.70.260">
    <property type="match status" value="1"/>
</dbReference>
<reference evidence="2 3" key="1">
    <citation type="submission" date="2019-03" db="EMBL/GenBank/DDBJ databases">
        <title>Genomic Encyclopedia of Type Strains, Phase IV (KMG-IV): sequencing the most valuable type-strain genomes for metagenomic binning, comparative biology and taxonomic classification.</title>
        <authorList>
            <person name="Goeker M."/>
        </authorList>
    </citation>
    <scope>NUCLEOTIDE SEQUENCE [LARGE SCALE GENOMIC DNA]</scope>
    <source>
        <strain evidence="2 3">DSM 24984</strain>
    </source>
</reference>
<evidence type="ECO:0000256" key="1">
    <source>
        <dbReference type="ARBA" id="ARBA00008460"/>
    </source>
</evidence>
<keyword evidence="3" id="KW-1185">Reference proteome</keyword>
<proteinExistence type="inferred from homology"/>
<evidence type="ECO:0000313" key="2">
    <source>
        <dbReference type="EMBL" id="TCK62293.1"/>
    </source>
</evidence>
<name>A0A4R1KE68_9BACT</name>
<dbReference type="AlphaFoldDB" id="A0A4R1KE68"/>
<dbReference type="SUPFAM" id="SSF117991">
    <property type="entry name" value="YbeD/HP0495-like"/>
    <property type="match status" value="1"/>
</dbReference>
<comment type="caution">
    <text evidence="2">The sequence shown here is derived from an EMBL/GenBank/DDBJ whole genome shotgun (WGS) entry which is preliminary data.</text>
</comment>
<dbReference type="PANTHER" id="PTHR38036">
    <property type="entry name" value="UPF0250 PROTEIN YBED"/>
    <property type="match status" value="1"/>
</dbReference>
<dbReference type="GO" id="GO:0005829">
    <property type="term" value="C:cytosol"/>
    <property type="evidence" value="ECO:0007669"/>
    <property type="project" value="TreeGrafter"/>
</dbReference>
<gene>
    <name evidence="2" type="ORF">C8D98_0815</name>
</gene>
<dbReference type="RefSeq" id="WP_132872250.1">
    <property type="nucleotide sequence ID" value="NZ_JAJUHT010000014.1"/>
</dbReference>
<organism evidence="2 3">
    <name type="scientific">Seleniivibrio woodruffii</name>
    <dbReference type="NCBI Taxonomy" id="1078050"/>
    <lineage>
        <taxon>Bacteria</taxon>
        <taxon>Pseudomonadati</taxon>
        <taxon>Deferribacterota</taxon>
        <taxon>Deferribacteres</taxon>
        <taxon>Deferribacterales</taxon>
        <taxon>Geovibrionaceae</taxon>
        <taxon>Seleniivibrio</taxon>
    </lineage>
</organism>
<dbReference type="InterPro" id="IPR007454">
    <property type="entry name" value="UPF0250_YbeD-like"/>
</dbReference>
<accession>A0A4R1KE68</accession>
<dbReference type="EMBL" id="SMGG01000003">
    <property type="protein sequence ID" value="TCK62293.1"/>
    <property type="molecule type" value="Genomic_DNA"/>
</dbReference>
<dbReference type="PANTHER" id="PTHR38036:SF1">
    <property type="entry name" value="UPF0250 PROTEIN YBED"/>
    <property type="match status" value="1"/>
</dbReference>
<dbReference type="InterPro" id="IPR027471">
    <property type="entry name" value="YbeD-like_sf"/>
</dbReference>
<dbReference type="Pfam" id="PF04359">
    <property type="entry name" value="DUF493"/>
    <property type="match status" value="1"/>
</dbReference>
<dbReference type="Proteomes" id="UP000294614">
    <property type="component" value="Unassembled WGS sequence"/>
</dbReference>
<dbReference type="OrthoDB" id="9793424at2"/>
<sequence>MTNSMKELIEFPTIFTFKAMGDNTDDFRNNIKEVFSVHSVEAITENVSTKGTYTAISVTVSVNDFDEMQHIYTKIKQTKGLKYHL</sequence>
<comment type="similarity">
    <text evidence="1">Belongs to the UPF0250 family.</text>
</comment>
<evidence type="ECO:0000313" key="3">
    <source>
        <dbReference type="Proteomes" id="UP000294614"/>
    </source>
</evidence>